<keyword evidence="3 5" id="KW-0413">Isomerase</keyword>
<dbReference type="AlphaFoldDB" id="A0A3B0RUC6"/>
<protein>
    <submittedName>
        <fullName evidence="5">Alanine racemase</fullName>
        <ecNumber evidence="5">5.1.1.1</ecNumber>
    </submittedName>
</protein>
<evidence type="ECO:0000256" key="1">
    <source>
        <dbReference type="ARBA" id="ARBA00001933"/>
    </source>
</evidence>
<reference evidence="5" key="1">
    <citation type="submission" date="2018-06" db="EMBL/GenBank/DDBJ databases">
        <authorList>
            <person name="Zhirakovskaya E."/>
        </authorList>
    </citation>
    <scope>NUCLEOTIDE SEQUENCE</scope>
</reference>
<dbReference type="SMART" id="SM01005">
    <property type="entry name" value="Ala_racemase_C"/>
    <property type="match status" value="1"/>
</dbReference>
<dbReference type="HAMAP" id="MF_01201">
    <property type="entry name" value="Ala_racemase"/>
    <property type="match status" value="1"/>
</dbReference>
<evidence type="ECO:0000256" key="3">
    <source>
        <dbReference type="ARBA" id="ARBA00023235"/>
    </source>
</evidence>
<gene>
    <name evidence="5" type="ORF">MNBD_ACTINO02-1728</name>
</gene>
<dbReference type="FunFam" id="3.20.20.10:FF:000002">
    <property type="entry name" value="Alanine racemase"/>
    <property type="match status" value="1"/>
</dbReference>
<evidence type="ECO:0000256" key="2">
    <source>
        <dbReference type="ARBA" id="ARBA00022898"/>
    </source>
</evidence>
<dbReference type="SUPFAM" id="SSF51419">
    <property type="entry name" value="PLP-binding barrel"/>
    <property type="match status" value="1"/>
</dbReference>
<dbReference type="Pfam" id="PF00842">
    <property type="entry name" value="Ala_racemase_C"/>
    <property type="match status" value="1"/>
</dbReference>
<dbReference type="InterPro" id="IPR000821">
    <property type="entry name" value="Ala_racemase"/>
</dbReference>
<dbReference type="Pfam" id="PF01168">
    <property type="entry name" value="Ala_racemase_N"/>
    <property type="match status" value="1"/>
</dbReference>
<dbReference type="GO" id="GO:0008784">
    <property type="term" value="F:alanine racemase activity"/>
    <property type="evidence" value="ECO:0007669"/>
    <property type="project" value="UniProtKB-EC"/>
</dbReference>
<dbReference type="PROSITE" id="PS00395">
    <property type="entry name" value="ALANINE_RACEMASE"/>
    <property type="match status" value="1"/>
</dbReference>
<dbReference type="EMBL" id="UOEK01000020">
    <property type="protein sequence ID" value="VAV92008.1"/>
    <property type="molecule type" value="Genomic_DNA"/>
</dbReference>
<dbReference type="EC" id="5.1.1.1" evidence="5"/>
<dbReference type="PANTHER" id="PTHR30511:SF0">
    <property type="entry name" value="ALANINE RACEMASE, CATABOLIC-RELATED"/>
    <property type="match status" value="1"/>
</dbReference>
<name>A0A3B0RUC6_9ZZZZ</name>
<dbReference type="GO" id="GO:0030170">
    <property type="term" value="F:pyridoxal phosphate binding"/>
    <property type="evidence" value="ECO:0007669"/>
    <property type="project" value="TreeGrafter"/>
</dbReference>
<dbReference type="InterPro" id="IPR029066">
    <property type="entry name" value="PLP-binding_barrel"/>
</dbReference>
<dbReference type="GO" id="GO:0030632">
    <property type="term" value="P:D-alanine biosynthetic process"/>
    <property type="evidence" value="ECO:0007669"/>
    <property type="project" value="TreeGrafter"/>
</dbReference>
<evidence type="ECO:0000259" key="4">
    <source>
        <dbReference type="SMART" id="SM01005"/>
    </source>
</evidence>
<sequence>MRPSWIEIDVDAIEHNVRQICQLVTPAAVCAVVKADGYGHGDIPVAEAALRGGASHLAVALVNEGARLREAGVEAPILVLSEPDVDAASDVVKWRLTPTVYRPAFTQAVARASAEAGADPVAVHVKVDTGMLRVGATPDDAFELVQRIVRDRRLTLGGVFTHFAVAEEDADFTSLQLDRFAEFLDRINDLGAHPPLIHAANTAGALGVPESRFNLVRVGLGCYGLYPHPDQEKIADLRPAMRVVSHVSMVKTVTMDERPSYGRRRPLPATSCVVTVPVGYADGVPRRLASLGAEVLINGQRFPFAGAVTMDQIVIDCGSADVSVGDEVVLIGSQGEERIPAEEWANLLGTINYEIVCHFGPRLPRRHLR</sequence>
<dbReference type="InterPro" id="IPR009006">
    <property type="entry name" value="Ala_racemase/Decarboxylase_C"/>
</dbReference>
<dbReference type="NCBIfam" id="TIGR00492">
    <property type="entry name" value="alr"/>
    <property type="match status" value="1"/>
</dbReference>
<dbReference type="SUPFAM" id="SSF50621">
    <property type="entry name" value="Alanine racemase C-terminal domain-like"/>
    <property type="match status" value="1"/>
</dbReference>
<evidence type="ECO:0000313" key="5">
    <source>
        <dbReference type="EMBL" id="VAV92008.1"/>
    </source>
</evidence>
<dbReference type="CDD" id="cd00430">
    <property type="entry name" value="PLPDE_III_AR"/>
    <property type="match status" value="1"/>
</dbReference>
<dbReference type="Gene3D" id="2.40.37.10">
    <property type="entry name" value="Lyase, Ornithine Decarboxylase, Chain A, domain 1"/>
    <property type="match status" value="1"/>
</dbReference>
<dbReference type="InterPro" id="IPR011079">
    <property type="entry name" value="Ala_racemase_C"/>
</dbReference>
<dbReference type="InterPro" id="IPR020622">
    <property type="entry name" value="Ala_racemase_pyridoxalP-BS"/>
</dbReference>
<dbReference type="Gene3D" id="3.20.20.10">
    <property type="entry name" value="Alanine racemase"/>
    <property type="match status" value="1"/>
</dbReference>
<keyword evidence="2" id="KW-0663">Pyridoxal phosphate</keyword>
<dbReference type="PANTHER" id="PTHR30511">
    <property type="entry name" value="ALANINE RACEMASE"/>
    <property type="match status" value="1"/>
</dbReference>
<feature type="domain" description="Alanine racemase C-terminal" evidence="4">
    <location>
        <begin position="240"/>
        <end position="368"/>
    </location>
</feature>
<dbReference type="PRINTS" id="PR00992">
    <property type="entry name" value="ALARACEMASE"/>
</dbReference>
<dbReference type="GO" id="GO:0005829">
    <property type="term" value="C:cytosol"/>
    <property type="evidence" value="ECO:0007669"/>
    <property type="project" value="TreeGrafter"/>
</dbReference>
<proteinExistence type="inferred from homology"/>
<dbReference type="InterPro" id="IPR001608">
    <property type="entry name" value="Ala_racemase_N"/>
</dbReference>
<organism evidence="5">
    <name type="scientific">hydrothermal vent metagenome</name>
    <dbReference type="NCBI Taxonomy" id="652676"/>
    <lineage>
        <taxon>unclassified sequences</taxon>
        <taxon>metagenomes</taxon>
        <taxon>ecological metagenomes</taxon>
    </lineage>
</organism>
<accession>A0A3B0RUC6</accession>
<comment type="cofactor">
    <cofactor evidence="1">
        <name>pyridoxal 5'-phosphate</name>
        <dbReference type="ChEBI" id="CHEBI:597326"/>
    </cofactor>
</comment>